<dbReference type="STRING" id="926566.Terro_4352"/>
<gene>
    <name evidence="2" type="ordered locus">Terro_4352</name>
</gene>
<dbReference type="KEGG" id="trs:Terro_4352"/>
<dbReference type="HOGENOM" id="CLU_141551_1_0_0"/>
<dbReference type="Gene3D" id="2.60.120.10">
    <property type="entry name" value="Jelly Rolls"/>
    <property type="match status" value="1"/>
</dbReference>
<dbReference type="CDD" id="cd02209">
    <property type="entry name" value="cupin_XRE_C"/>
    <property type="match status" value="1"/>
</dbReference>
<dbReference type="InterPro" id="IPR013096">
    <property type="entry name" value="Cupin_2"/>
</dbReference>
<accession>I3ZMT1</accession>
<evidence type="ECO:0000259" key="1">
    <source>
        <dbReference type="Pfam" id="PF07883"/>
    </source>
</evidence>
<evidence type="ECO:0000313" key="2">
    <source>
        <dbReference type="EMBL" id="AFL90549.1"/>
    </source>
</evidence>
<protein>
    <submittedName>
        <fullName evidence="2">Cupin domain-containing protein</fullName>
    </submittedName>
</protein>
<dbReference type="EMBL" id="CP003379">
    <property type="protein sequence ID" value="AFL90549.1"/>
    <property type="molecule type" value="Genomic_DNA"/>
</dbReference>
<dbReference type="Pfam" id="PF07883">
    <property type="entry name" value="Cupin_2"/>
    <property type="match status" value="1"/>
</dbReference>
<feature type="domain" description="Cupin type-2" evidence="1">
    <location>
        <begin position="115"/>
        <end position="179"/>
    </location>
</feature>
<keyword evidence="3" id="KW-1185">Reference proteome</keyword>
<dbReference type="eggNOG" id="COG1917">
    <property type="taxonomic scope" value="Bacteria"/>
</dbReference>
<organism evidence="2 3">
    <name type="scientific">Terriglobus roseus (strain DSM 18391 / NRRL B-41598 / KBS 63)</name>
    <dbReference type="NCBI Taxonomy" id="926566"/>
    <lineage>
        <taxon>Bacteria</taxon>
        <taxon>Pseudomonadati</taxon>
        <taxon>Acidobacteriota</taxon>
        <taxon>Terriglobia</taxon>
        <taxon>Terriglobales</taxon>
        <taxon>Acidobacteriaceae</taxon>
        <taxon>Terriglobus</taxon>
    </lineage>
</organism>
<name>I3ZMT1_TERRK</name>
<proteinExistence type="predicted"/>
<sequence length="188" mass="19578">MAVCASRNPQDGAYPAGVCCGAMTTRRDLCLSLPALALFAETLGGNAFAQAAPAAAAEAKPDPAKIALGTATFAHNTIFRGDQLPIKTSATGSSQAVTQGVLPTGEGVEMHNTVLLPGMAPHPPHQHMHSEWLFLREGDVEWVVDGKPQPAHAGDVLYAASMQMHGLRNVGTVPAKYFVMAVGPNLKG</sequence>
<reference evidence="2 3" key="1">
    <citation type="submission" date="2012-06" db="EMBL/GenBank/DDBJ databases">
        <title>Complete genome of Terriglobus roseus DSM 18391.</title>
        <authorList>
            <consortium name="US DOE Joint Genome Institute (JGI-PGF)"/>
            <person name="Lucas S."/>
            <person name="Copeland A."/>
            <person name="Lapidus A."/>
            <person name="Glavina del Rio T."/>
            <person name="Dalin E."/>
            <person name="Tice H."/>
            <person name="Bruce D."/>
            <person name="Goodwin L."/>
            <person name="Pitluck S."/>
            <person name="Peters L."/>
            <person name="Mikhailova N."/>
            <person name="Munk A.C.C."/>
            <person name="Kyrpides N."/>
            <person name="Mavromatis K."/>
            <person name="Ivanova N."/>
            <person name="Brettin T."/>
            <person name="Detter J.C."/>
            <person name="Han C."/>
            <person name="Larimer F."/>
            <person name="Land M."/>
            <person name="Hauser L."/>
            <person name="Markowitz V."/>
            <person name="Cheng J.-F."/>
            <person name="Hugenholtz P."/>
            <person name="Woyke T."/>
            <person name="Wu D."/>
            <person name="Brambilla E."/>
            <person name="Klenk H.-P."/>
            <person name="Eisen J.A."/>
        </authorList>
    </citation>
    <scope>NUCLEOTIDE SEQUENCE [LARGE SCALE GENOMIC DNA]</scope>
    <source>
        <strain evidence="3">DSM 18391 / NRRL B-41598 / KBS 63</strain>
    </source>
</reference>
<dbReference type="InterPro" id="IPR011051">
    <property type="entry name" value="RmlC_Cupin_sf"/>
</dbReference>
<evidence type="ECO:0000313" key="3">
    <source>
        <dbReference type="Proteomes" id="UP000006056"/>
    </source>
</evidence>
<dbReference type="Proteomes" id="UP000006056">
    <property type="component" value="Chromosome"/>
</dbReference>
<dbReference type="InterPro" id="IPR014710">
    <property type="entry name" value="RmlC-like_jellyroll"/>
</dbReference>
<dbReference type="AlphaFoldDB" id="I3ZMT1"/>
<dbReference type="SUPFAM" id="SSF51182">
    <property type="entry name" value="RmlC-like cupins"/>
    <property type="match status" value="1"/>
</dbReference>